<name>A0A844Y2E7_9SPHN</name>
<dbReference type="Gene3D" id="2.30.30.90">
    <property type="match status" value="1"/>
</dbReference>
<comment type="caution">
    <text evidence="3">The sequence shown here is derived from an EMBL/GenBank/DDBJ whole genome shotgun (WGS) entry which is preliminary data.</text>
</comment>
<dbReference type="InterPro" id="IPR007167">
    <property type="entry name" value="Fe-transptr_FeoA-like"/>
</dbReference>
<evidence type="ECO:0000259" key="2">
    <source>
        <dbReference type="SMART" id="SM00899"/>
    </source>
</evidence>
<dbReference type="PANTHER" id="PTHR42954">
    <property type="entry name" value="FE(2+) TRANSPORT PROTEIN A"/>
    <property type="match status" value="1"/>
</dbReference>
<evidence type="ECO:0000256" key="1">
    <source>
        <dbReference type="ARBA" id="ARBA00023004"/>
    </source>
</evidence>
<dbReference type="GO" id="GO:0046914">
    <property type="term" value="F:transition metal ion binding"/>
    <property type="evidence" value="ECO:0007669"/>
    <property type="project" value="InterPro"/>
</dbReference>
<keyword evidence="1" id="KW-0408">Iron</keyword>
<dbReference type="InterPro" id="IPR008988">
    <property type="entry name" value="Transcriptional_repressor_C"/>
</dbReference>
<dbReference type="InterPro" id="IPR038157">
    <property type="entry name" value="FeoA_core_dom"/>
</dbReference>
<dbReference type="InterPro" id="IPR052713">
    <property type="entry name" value="FeoA"/>
</dbReference>
<dbReference type="SUPFAM" id="SSF50037">
    <property type="entry name" value="C-terminal domain of transcriptional repressors"/>
    <property type="match status" value="1"/>
</dbReference>
<dbReference type="SMART" id="SM00899">
    <property type="entry name" value="FeoA"/>
    <property type="match status" value="1"/>
</dbReference>
<feature type="domain" description="Ferrous iron transporter FeoA-like" evidence="2">
    <location>
        <begin position="1"/>
        <end position="78"/>
    </location>
</feature>
<evidence type="ECO:0000313" key="3">
    <source>
        <dbReference type="EMBL" id="MXO52620.1"/>
    </source>
</evidence>
<gene>
    <name evidence="3" type="ORF">GRI47_01195</name>
</gene>
<dbReference type="Pfam" id="PF04023">
    <property type="entry name" value="FeoA"/>
    <property type="match status" value="1"/>
</dbReference>
<dbReference type="RefSeq" id="WP_160659580.1">
    <property type="nucleotide sequence ID" value="NZ_BAABDV010000001.1"/>
</dbReference>
<dbReference type="Proteomes" id="UP000430272">
    <property type="component" value="Unassembled WGS sequence"/>
</dbReference>
<accession>A0A844Y2E7</accession>
<proteinExistence type="predicted"/>
<organism evidence="3 4">
    <name type="scientific">Qipengyuania pelagi</name>
    <dbReference type="NCBI Taxonomy" id="994320"/>
    <lineage>
        <taxon>Bacteria</taxon>
        <taxon>Pseudomonadati</taxon>
        <taxon>Pseudomonadota</taxon>
        <taxon>Alphaproteobacteria</taxon>
        <taxon>Sphingomonadales</taxon>
        <taxon>Erythrobacteraceae</taxon>
        <taxon>Qipengyuania</taxon>
    </lineage>
</organism>
<reference evidence="3 4" key="1">
    <citation type="submission" date="2019-12" db="EMBL/GenBank/DDBJ databases">
        <title>Genomic-based taxomic classification of the family Erythrobacteraceae.</title>
        <authorList>
            <person name="Xu L."/>
        </authorList>
    </citation>
    <scope>NUCLEOTIDE SEQUENCE [LARGE SCALE GENOMIC DNA]</scope>
    <source>
        <strain evidence="3 4">JCM 17468</strain>
    </source>
</reference>
<protein>
    <submittedName>
        <fullName evidence="3">Ferrous iron transport protein A</fullName>
    </submittedName>
</protein>
<dbReference type="EMBL" id="WTYD01000001">
    <property type="protein sequence ID" value="MXO52620.1"/>
    <property type="molecule type" value="Genomic_DNA"/>
</dbReference>
<evidence type="ECO:0000313" key="4">
    <source>
        <dbReference type="Proteomes" id="UP000430272"/>
    </source>
</evidence>
<keyword evidence="4" id="KW-1185">Reference proteome</keyword>
<dbReference type="AlphaFoldDB" id="A0A844Y2E7"/>
<dbReference type="OrthoDB" id="7173531at2"/>
<dbReference type="PANTHER" id="PTHR42954:SF2">
    <property type="entry name" value="FE(2+) TRANSPORT PROTEIN A"/>
    <property type="match status" value="1"/>
</dbReference>
<sequence>MTLDALRHNTPARIVSVDWDRLAGDEAKRLRALGLDEGAEIAMLHRGVFGGRDPLAVRVGRMTVALRRAHAAAIEIELVDAGATA</sequence>